<organism evidence="6 7">
    <name type="scientific">Marinibacterium profundimaris</name>
    <dbReference type="NCBI Taxonomy" id="1679460"/>
    <lineage>
        <taxon>Bacteria</taxon>
        <taxon>Pseudomonadati</taxon>
        <taxon>Pseudomonadota</taxon>
        <taxon>Alphaproteobacteria</taxon>
        <taxon>Rhodobacterales</taxon>
        <taxon>Paracoccaceae</taxon>
        <taxon>Marinibacterium</taxon>
    </lineage>
</organism>
<dbReference type="InterPro" id="IPR017871">
    <property type="entry name" value="ABC_transporter-like_CS"/>
</dbReference>
<dbReference type="Proteomes" id="UP000215377">
    <property type="component" value="Unassembled WGS sequence"/>
</dbReference>
<accession>A0A225NLK2</accession>
<dbReference type="AlphaFoldDB" id="A0A225NLK2"/>
<dbReference type="Pfam" id="PF00005">
    <property type="entry name" value="ABC_tran"/>
    <property type="match status" value="1"/>
</dbReference>
<name>A0A225NLK2_9RHOB</name>
<evidence type="ECO:0000313" key="7">
    <source>
        <dbReference type="Proteomes" id="UP000215377"/>
    </source>
</evidence>
<dbReference type="GO" id="GO:0016887">
    <property type="term" value="F:ATP hydrolysis activity"/>
    <property type="evidence" value="ECO:0007669"/>
    <property type="project" value="InterPro"/>
</dbReference>
<dbReference type="SUPFAM" id="SSF52540">
    <property type="entry name" value="P-loop containing nucleoside triphosphate hydrolases"/>
    <property type="match status" value="1"/>
</dbReference>
<sequence length="228" mass="24527">MAPMTGLTIDLRGKSFSGTPVLGPLSFTLAPGERACLLGPSGIGKSTLLSLIAGFDRAYDGTIALPPGRIAMVFQAPRLLPWRTLAQNIALIPGAGDLSRARALLAEAGLADAADQYPEKVSLGMQRRAALCRALAVSPALILLDEPLVSLDPASTEQMRALLRRTLDLTGATALLTTHDRREALALTDRILEIDGRPATLRHDRPSPLSRDDRLDPQRVETAYREMF</sequence>
<dbReference type="PANTHER" id="PTHR42788:SF19">
    <property type="entry name" value="ALIPHATIC SULFONATES IMPORT ATP-BINDING PROTEIN SSUB 2"/>
    <property type="match status" value="1"/>
</dbReference>
<evidence type="ECO:0000256" key="3">
    <source>
        <dbReference type="ARBA" id="ARBA00022741"/>
    </source>
</evidence>
<feature type="domain" description="ABC transporter" evidence="5">
    <location>
        <begin position="7"/>
        <end position="221"/>
    </location>
</feature>
<keyword evidence="2" id="KW-0813">Transport</keyword>
<gene>
    <name evidence="6" type="ORF">ATO3_09025</name>
</gene>
<keyword evidence="7" id="KW-1185">Reference proteome</keyword>
<evidence type="ECO:0000256" key="2">
    <source>
        <dbReference type="ARBA" id="ARBA00022448"/>
    </source>
</evidence>
<evidence type="ECO:0000313" key="6">
    <source>
        <dbReference type="EMBL" id="OWU75065.1"/>
    </source>
</evidence>
<dbReference type="PANTHER" id="PTHR42788">
    <property type="entry name" value="TAURINE IMPORT ATP-BINDING PROTEIN-RELATED"/>
    <property type="match status" value="1"/>
</dbReference>
<comment type="caution">
    <text evidence="6">The sequence shown here is derived from an EMBL/GenBank/DDBJ whole genome shotgun (WGS) entry which is preliminary data.</text>
</comment>
<evidence type="ECO:0000256" key="4">
    <source>
        <dbReference type="ARBA" id="ARBA00022840"/>
    </source>
</evidence>
<keyword evidence="4" id="KW-0067">ATP-binding</keyword>
<dbReference type="InterPro" id="IPR050166">
    <property type="entry name" value="ABC_transporter_ATP-bind"/>
</dbReference>
<proteinExistence type="inferred from homology"/>
<dbReference type="Gene3D" id="3.40.50.300">
    <property type="entry name" value="P-loop containing nucleotide triphosphate hydrolases"/>
    <property type="match status" value="1"/>
</dbReference>
<evidence type="ECO:0000256" key="1">
    <source>
        <dbReference type="ARBA" id="ARBA00005417"/>
    </source>
</evidence>
<dbReference type="SMART" id="SM00382">
    <property type="entry name" value="AAA"/>
    <property type="match status" value="1"/>
</dbReference>
<comment type="similarity">
    <text evidence="1">Belongs to the ABC transporter superfamily.</text>
</comment>
<dbReference type="GO" id="GO:0005524">
    <property type="term" value="F:ATP binding"/>
    <property type="evidence" value="ECO:0007669"/>
    <property type="project" value="UniProtKB-KW"/>
</dbReference>
<dbReference type="PROSITE" id="PS50893">
    <property type="entry name" value="ABC_TRANSPORTER_2"/>
    <property type="match status" value="1"/>
</dbReference>
<dbReference type="PROSITE" id="PS00211">
    <property type="entry name" value="ABC_TRANSPORTER_1"/>
    <property type="match status" value="1"/>
</dbReference>
<reference evidence="6 7" key="1">
    <citation type="submission" date="2013-04" db="EMBL/GenBank/DDBJ databases">
        <title>Oceanicola sp. 22II1-22F33 Genome Sequencing.</title>
        <authorList>
            <person name="Lai Q."/>
            <person name="Li G."/>
            <person name="Shao Z."/>
        </authorList>
    </citation>
    <scope>NUCLEOTIDE SEQUENCE [LARGE SCALE GENOMIC DNA]</scope>
    <source>
        <strain evidence="6 7">22II1-22F33</strain>
    </source>
</reference>
<evidence type="ECO:0000259" key="5">
    <source>
        <dbReference type="PROSITE" id="PS50893"/>
    </source>
</evidence>
<keyword evidence="3" id="KW-0547">Nucleotide-binding</keyword>
<dbReference type="InterPro" id="IPR003593">
    <property type="entry name" value="AAA+_ATPase"/>
</dbReference>
<dbReference type="InterPro" id="IPR003439">
    <property type="entry name" value="ABC_transporter-like_ATP-bd"/>
</dbReference>
<protein>
    <recommendedName>
        <fullName evidence="5">ABC transporter domain-containing protein</fullName>
    </recommendedName>
</protein>
<dbReference type="EMBL" id="AQQR01000003">
    <property type="protein sequence ID" value="OWU75065.1"/>
    <property type="molecule type" value="Genomic_DNA"/>
</dbReference>
<dbReference type="InterPro" id="IPR027417">
    <property type="entry name" value="P-loop_NTPase"/>
</dbReference>